<evidence type="ECO:0000256" key="8">
    <source>
        <dbReference type="ARBA" id="ARBA00023163"/>
    </source>
</evidence>
<evidence type="ECO:0000256" key="9">
    <source>
        <dbReference type="ARBA" id="ARBA00029829"/>
    </source>
</evidence>
<evidence type="ECO:0000256" key="7">
    <source>
        <dbReference type="ARBA" id="ARBA00023136"/>
    </source>
</evidence>
<keyword evidence="4" id="KW-0812">Transmembrane</keyword>
<protein>
    <recommendedName>
        <fullName evidence="10">Regulator of SigK</fullName>
    </recommendedName>
    <alternativeName>
        <fullName evidence="9">Sigma-K anti-sigma factor RskA</fullName>
    </alternativeName>
</protein>
<keyword evidence="8" id="KW-0804">Transcription</keyword>
<dbReference type="RefSeq" id="WP_078078185.1">
    <property type="nucleotide sequence ID" value="NZ_CP018047.1"/>
</dbReference>
<evidence type="ECO:0000256" key="2">
    <source>
        <dbReference type="ARBA" id="ARBA00004236"/>
    </source>
</evidence>
<evidence type="ECO:0000256" key="3">
    <source>
        <dbReference type="ARBA" id="ARBA00022475"/>
    </source>
</evidence>
<evidence type="ECO:0000256" key="10">
    <source>
        <dbReference type="ARBA" id="ARBA00030803"/>
    </source>
</evidence>
<evidence type="ECO:0000256" key="6">
    <source>
        <dbReference type="ARBA" id="ARBA00023015"/>
    </source>
</evidence>
<dbReference type="Gene3D" id="1.10.10.1320">
    <property type="entry name" value="Anti-sigma factor, zinc-finger domain"/>
    <property type="match status" value="1"/>
</dbReference>
<evidence type="ECO:0000256" key="11">
    <source>
        <dbReference type="SAM" id="MobiDB-lite"/>
    </source>
</evidence>
<keyword evidence="7" id="KW-0472">Membrane</keyword>
<dbReference type="PANTHER" id="PTHR37461">
    <property type="entry name" value="ANTI-SIGMA-K FACTOR RSKA"/>
    <property type="match status" value="1"/>
</dbReference>
<keyword evidence="5" id="KW-1133">Transmembrane helix</keyword>
<accession>A0A1U9QZ38</accession>
<name>A0A1U9QZ38_STRNV</name>
<feature type="domain" description="Anti-sigma-K factor RskA N-terminal" evidence="13">
    <location>
        <begin position="6"/>
        <end position="38"/>
    </location>
</feature>
<dbReference type="AlphaFoldDB" id="A0A1U9QZ38"/>
<dbReference type="GO" id="GO:0016989">
    <property type="term" value="F:sigma factor antagonist activity"/>
    <property type="evidence" value="ECO:0007669"/>
    <property type="project" value="TreeGrafter"/>
</dbReference>
<feature type="region of interest" description="Disordered" evidence="11">
    <location>
        <begin position="70"/>
        <end position="92"/>
    </location>
</feature>
<dbReference type="InterPro" id="IPR053877">
    <property type="entry name" value="RskA_N"/>
</dbReference>
<evidence type="ECO:0000256" key="4">
    <source>
        <dbReference type="ARBA" id="ARBA00022692"/>
    </source>
</evidence>
<feature type="domain" description="Anti-sigma K factor RskA C-terminal" evidence="12">
    <location>
        <begin position="104"/>
        <end position="246"/>
    </location>
</feature>
<evidence type="ECO:0000259" key="12">
    <source>
        <dbReference type="Pfam" id="PF10099"/>
    </source>
</evidence>
<evidence type="ECO:0000313" key="14">
    <source>
        <dbReference type="EMBL" id="AQU69538.1"/>
    </source>
</evidence>
<evidence type="ECO:0000256" key="5">
    <source>
        <dbReference type="ARBA" id="ARBA00022989"/>
    </source>
</evidence>
<dbReference type="InterPro" id="IPR041916">
    <property type="entry name" value="Anti_sigma_zinc_sf"/>
</dbReference>
<dbReference type="KEGG" id="snw:BBN63_28460"/>
<evidence type="ECO:0000256" key="1">
    <source>
        <dbReference type="ARBA" id="ARBA00004167"/>
    </source>
</evidence>
<dbReference type="GO" id="GO:0005886">
    <property type="term" value="C:plasma membrane"/>
    <property type="evidence" value="ECO:0007669"/>
    <property type="project" value="UniProtKB-SubCell"/>
</dbReference>
<organism evidence="14 15">
    <name type="scientific">Streptomyces niveus</name>
    <name type="common">Streptomyces spheroides</name>
    <dbReference type="NCBI Taxonomy" id="193462"/>
    <lineage>
        <taxon>Bacteria</taxon>
        <taxon>Bacillati</taxon>
        <taxon>Actinomycetota</taxon>
        <taxon>Actinomycetes</taxon>
        <taxon>Kitasatosporales</taxon>
        <taxon>Streptomycetaceae</taxon>
        <taxon>Streptomyces</taxon>
    </lineage>
</organism>
<dbReference type="InterPro" id="IPR051474">
    <property type="entry name" value="Anti-sigma-K/W_factor"/>
</dbReference>
<dbReference type="GO" id="GO:0006417">
    <property type="term" value="P:regulation of translation"/>
    <property type="evidence" value="ECO:0007669"/>
    <property type="project" value="TreeGrafter"/>
</dbReference>
<dbReference type="OrthoDB" id="153510at2"/>
<gene>
    <name evidence="14" type="ORF">BBN63_28460</name>
</gene>
<proteinExistence type="predicted"/>
<dbReference type="Proteomes" id="UP000189677">
    <property type="component" value="Chromosome"/>
</dbReference>
<reference evidence="14 15" key="1">
    <citation type="submission" date="2016-11" db="EMBL/GenBank/DDBJ databases">
        <title>Complete genome sequence of Streptomyces niveus SCSIO 3406.</title>
        <authorList>
            <person name="Zhu Q."/>
            <person name="Cheng W."/>
            <person name="Song Y."/>
            <person name="Li Q."/>
            <person name="Ju J."/>
        </authorList>
    </citation>
    <scope>NUCLEOTIDE SEQUENCE [LARGE SCALE GENOMIC DNA]</scope>
    <source>
        <strain evidence="14 15">SCSIO 3406</strain>
    </source>
</reference>
<dbReference type="InterPro" id="IPR018764">
    <property type="entry name" value="RskA_C"/>
</dbReference>
<keyword evidence="15" id="KW-1185">Reference proteome</keyword>
<keyword evidence="3" id="KW-1003">Cell membrane</keyword>
<dbReference type="EMBL" id="CP018047">
    <property type="protein sequence ID" value="AQU69538.1"/>
    <property type="molecule type" value="Genomic_DNA"/>
</dbReference>
<dbReference type="PANTHER" id="PTHR37461:SF1">
    <property type="entry name" value="ANTI-SIGMA-K FACTOR RSKA"/>
    <property type="match status" value="1"/>
</dbReference>
<keyword evidence="6" id="KW-0805">Transcription regulation</keyword>
<comment type="subcellular location">
    <subcellularLocation>
        <location evidence="2">Cell membrane</location>
    </subcellularLocation>
    <subcellularLocation>
        <location evidence="1">Membrane</location>
        <topology evidence="1">Single-pass membrane protein</topology>
    </subcellularLocation>
</comment>
<dbReference type="Pfam" id="PF10099">
    <property type="entry name" value="RskA_C"/>
    <property type="match status" value="1"/>
</dbReference>
<evidence type="ECO:0000259" key="13">
    <source>
        <dbReference type="Pfam" id="PF22618"/>
    </source>
</evidence>
<evidence type="ECO:0000313" key="15">
    <source>
        <dbReference type="Proteomes" id="UP000189677"/>
    </source>
</evidence>
<dbReference type="Pfam" id="PF22618">
    <property type="entry name" value="RskA_N"/>
    <property type="match status" value="1"/>
</dbReference>
<sequence length="253" mass="25686">MSTAELHTLTGAYALHALEADERAEFERHLEVCPACAQEVAELAATTTRLGLAVAVTPPAELKARVLRRIATERQEPPKVTPESRGAGGGAGAARGRALSRFALAACLAAAAGFGGIAVWQHQEAQEAGERASASQQRAEALAAVLAAPDAKIRTGGLTDGATGTVVVSRAQDKAAFIASGMPKPPGGKVYQLWFNDDGTMRDAGLMDPSATSGSVLMAGSVGAASGMGITVEPAGGSPQPTSDPVALMNFPT</sequence>